<feature type="signal peptide" evidence="3">
    <location>
        <begin position="1"/>
        <end position="21"/>
    </location>
</feature>
<feature type="region of interest" description="Disordered" evidence="1">
    <location>
        <begin position="58"/>
        <end position="122"/>
    </location>
</feature>
<keyword evidence="2" id="KW-0812">Transmembrane</keyword>
<feature type="transmembrane region" description="Helical" evidence="2">
    <location>
        <begin position="134"/>
        <end position="155"/>
    </location>
</feature>
<evidence type="ECO:0000313" key="4">
    <source>
        <dbReference type="EMBL" id="KAK3238886.1"/>
    </source>
</evidence>
<sequence length="216" mass="23621">MHARNFVVFVLHVALIRSTSGTQANVENFGFKSYRSLHQIPPNLTNVVNYTAADYGSDSNTEEYSTNDDATDYTSASDTASEYASESASDYSDSESYSNKSRSSTKNSTTASDSDNDSDDSSTDLLTKLLTESYVGAVFLGTFLLLGALAVCWTFTSQKNTNSLGTGPDKGYSTFSNERDDRKNYKNSLDPTVLDIRPQIERGQAPARFLPDQALL</sequence>
<feature type="compositionally biased region" description="Low complexity" evidence="1">
    <location>
        <begin position="72"/>
        <end position="113"/>
    </location>
</feature>
<feature type="region of interest" description="Disordered" evidence="1">
    <location>
        <begin position="163"/>
        <end position="189"/>
    </location>
</feature>
<reference evidence="4 5" key="1">
    <citation type="journal article" date="2015" name="Genome Biol. Evol.">
        <title>Comparative Genomics of a Bacterivorous Green Alga Reveals Evolutionary Causalities and Consequences of Phago-Mixotrophic Mode of Nutrition.</title>
        <authorList>
            <person name="Burns J.A."/>
            <person name="Paasch A."/>
            <person name="Narechania A."/>
            <person name="Kim E."/>
        </authorList>
    </citation>
    <scope>NUCLEOTIDE SEQUENCE [LARGE SCALE GENOMIC DNA]</scope>
    <source>
        <strain evidence="4 5">PLY_AMNH</strain>
    </source>
</reference>
<evidence type="ECO:0000256" key="2">
    <source>
        <dbReference type="SAM" id="Phobius"/>
    </source>
</evidence>
<proteinExistence type="predicted"/>
<dbReference type="AlphaFoldDB" id="A0AAE0BLQ4"/>
<evidence type="ECO:0000313" key="5">
    <source>
        <dbReference type="Proteomes" id="UP001190700"/>
    </source>
</evidence>
<evidence type="ECO:0000256" key="3">
    <source>
        <dbReference type="SAM" id="SignalP"/>
    </source>
</evidence>
<evidence type="ECO:0000256" key="1">
    <source>
        <dbReference type="SAM" id="MobiDB-lite"/>
    </source>
</evidence>
<keyword evidence="5" id="KW-1185">Reference proteome</keyword>
<dbReference type="EMBL" id="LGRX02034079">
    <property type="protein sequence ID" value="KAK3238886.1"/>
    <property type="molecule type" value="Genomic_DNA"/>
</dbReference>
<gene>
    <name evidence="4" type="ORF">CYMTET_51135</name>
</gene>
<organism evidence="4 5">
    <name type="scientific">Cymbomonas tetramitiformis</name>
    <dbReference type="NCBI Taxonomy" id="36881"/>
    <lineage>
        <taxon>Eukaryota</taxon>
        <taxon>Viridiplantae</taxon>
        <taxon>Chlorophyta</taxon>
        <taxon>Pyramimonadophyceae</taxon>
        <taxon>Pyramimonadales</taxon>
        <taxon>Pyramimonadaceae</taxon>
        <taxon>Cymbomonas</taxon>
    </lineage>
</organism>
<accession>A0AAE0BLQ4</accession>
<comment type="caution">
    <text evidence="4">The sequence shown here is derived from an EMBL/GenBank/DDBJ whole genome shotgun (WGS) entry which is preliminary data.</text>
</comment>
<keyword evidence="3" id="KW-0732">Signal</keyword>
<protein>
    <submittedName>
        <fullName evidence="4">Uncharacterized protein</fullName>
    </submittedName>
</protein>
<name>A0AAE0BLQ4_9CHLO</name>
<dbReference type="Proteomes" id="UP001190700">
    <property type="component" value="Unassembled WGS sequence"/>
</dbReference>
<keyword evidence="2" id="KW-1133">Transmembrane helix</keyword>
<keyword evidence="2" id="KW-0472">Membrane</keyword>
<feature type="chain" id="PRO_5041956866" evidence="3">
    <location>
        <begin position="22"/>
        <end position="216"/>
    </location>
</feature>